<feature type="non-terminal residue" evidence="2">
    <location>
        <position position="182"/>
    </location>
</feature>
<dbReference type="RefSeq" id="XP_016512391.1">
    <property type="nucleotide sequence ID" value="XM_016656905.1"/>
</dbReference>
<gene>
    <name evidence="2" type="primary">LOC107829451</name>
</gene>
<name>A0A1S4DGB1_TOBAC</name>
<feature type="compositionally biased region" description="Basic and acidic residues" evidence="1">
    <location>
        <begin position="43"/>
        <end position="55"/>
    </location>
</feature>
<evidence type="ECO:0000256" key="1">
    <source>
        <dbReference type="SAM" id="MobiDB-lite"/>
    </source>
</evidence>
<dbReference type="OrthoDB" id="1740536at2759"/>
<proteinExistence type="predicted"/>
<feature type="compositionally biased region" description="Basic residues" evidence="1">
    <location>
        <begin position="14"/>
        <end position="31"/>
    </location>
</feature>
<evidence type="ECO:0000313" key="2">
    <source>
        <dbReference type="RefSeq" id="XP_016512391.1"/>
    </source>
</evidence>
<protein>
    <submittedName>
        <fullName evidence="2">Uncharacterized protein</fullName>
    </submittedName>
</protein>
<dbReference type="AlphaFoldDB" id="A0A1S4DGB1"/>
<dbReference type="KEGG" id="nta:107829451"/>
<sequence>MNRDLYQSYNRDRRGNRHGHNSIRGKKRSKRGQGSQGLISKNGFDRHTGPKEAPRLSEYNFNVDASAIVSAIGRIKNTKWPRPLQTNPAQRNPNQVCIYHGTHGHRTEDCRQLRDEVARLFNEGHLREFLRIDVPQGPVFKRTKVSIVREKRSRAQDYIPKGTLSFNDEDAEGIMQPYNDAL</sequence>
<reference evidence="2" key="1">
    <citation type="submission" date="2025-08" db="UniProtKB">
        <authorList>
            <consortium name="RefSeq"/>
        </authorList>
    </citation>
    <scope>IDENTIFICATION</scope>
</reference>
<feature type="region of interest" description="Disordered" evidence="1">
    <location>
        <begin position="1"/>
        <end position="55"/>
    </location>
</feature>
<organism evidence="2">
    <name type="scientific">Nicotiana tabacum</name>
    <name type="common">Common tobacco</name>
    <dbReference type="NCBI Taxonomy" id="4097"/>
    <lineage>
        <taxon>Eukaryota</taxon>
        <taxon>Viridiplantae</taxon>
        <taxon>Streptophyta</taxon>
        <taxon>Embryophyta</taxon>
        <taxon>Tracheophyta</taxon>
        <taxon>Spermatophyta</taxon>
        <taxon>Magnoliopsida</taxon>
        <taxon>eudicotyledons</taxon>
        <taxon>Gunneridae</taxon>
        <taxon>Pentapetalae</taxon>
        <taxon>asterids</taxon>
        <taxon>lamiids</taxon>
        <taxon>Solanales</taxon>
        <taxon>Solanaceae</taxon>
        <taxon>Nicotianoideae</taxon>
        <taxon>Nicotianeae</taxon>
        <taxon>Nicotiana</taxon>
    </lineage>
</organism>
<dbReference type="PaxDb" id="4097-A0A1S4DGB1"/>
<accession>A0A1S4DGB1</accession>